<accession>A0A2T0REU0</accession>
<name>A0A2T0REU0_9RHOB</name>
<reference evidence="1 2" key="1">
    <citation type="submission" date="2018-03" db="EMBL/GenBank/DDBJ databases">
        <title>Genomic Encyclopedia of Archaeal and Bacterial Type Strains, Phase II (KMG-II): from individual species to whole genera.</title>
        <authorList>
            <person name="Goeker M."/>
        </authorList>
    </citation>
    <scope>NUCLEOTIDE SEQUENCE [LARGE SCALE GENOMIC DNA]</scope>
    <source>
        <strain evidence="1 2">DSM 29328</strain>
    </source>
</reference>
<dbReference type="AlphaFoldDB" id="A0A2T0REU0"/>
<protein>
    <submittedName>
        <fullName evidence="1">Uncharacterized protein</fullName>
    </submittedName>
</protein>
<evidence type="ECO:0000313" key="1">
    <source>
        <dbReference type="EMBL" id="PRY19620.1"/>
    </source>
</evidence>
<dbReference type="EMBL" id="PVTD01000020">
    <property type="protein sequence ID" value="PRY19620.1"/>
    <property type="molecule type" value="Genomic_DNA"/>
</dbReference>
<proteinExistence type="predicted"/>
<sequence>MDLNFGQLNEDGELEIYGDIAAVSQATTGVVSTRYGDMVGHFVDLTMSTLQELSDGGITTRVRTHKPS</sequence>
<keyword evidence="2" id="KW-1185">Reference proteome</keyword>
<dbReference type="Proteomes" id="UP000239480">
    <property type="component" value="Unassembled WGS sequence"/>
</dbReference>
<evidence type="ECO:0000313" key="2">
    <source>
        <dbReference type="Proteomes" id="UP000239480"/>
    </source>
</evidence>
<gene>
    <name evidence="1" type="ORF">CLV78_12036</name>
</gene>
<comment type="caution">
    <text evidence="1">The sequence shown here is derived from an EMBL/GenBank/DDBJ whole genome shotgun (WGS) entry which is preliminary data.</text>
</comment>
<organism evidence="1 2">
    <name type="scientific">Aliiruegeria haliotis</name>
    <dbReference type="NCBI Taxonomy" id="1280846"/>
    <lineage>
        <taxon>Bacteria</taxon>
        <taxon>Pseudomonadati</taxon>
        <taxon>Pseudomonadota</taxon>
        <taxon>Alphaproteobacteria</taxon>
        <taxon>Rhodobacterales</taxon>
        <taxon>Roseobacteraceae</taxon>
        <taxon>Aliiruegeria</taxon>
    </lineage>
</organism>